<feature type="active site" evidence="8">
    <location>
        <position position="343"/>
    </location>
</feature>
<dbReference type="InterPro" id="IPR002020">
    <property type="entry name" value="Citrate_synthase"/>
</dbReference>
<dbReference type="Pfam" id="PF00285">
    <property type="entry name" value="Citrate_synt"/>
    <property type="match status" value="1"/>
</dbReference>
<dbReference type="AlphaFoldDB" id="A0A146GAG0"/>
<dbReference type="InterPro" id="IPR016142">
    <property type="entry name" value="Citrate_synth-like_lrg_a-sub"/>
</dbReference>
<evidence type="ECO:0000256" key="8">
    <source>
        <dbReference type="PIRSR" id="PIRSR001369-1"/>
    </source>
</evidence>
<dbReference type="UniPathway" id="UPA00223">
    <property type="reaction ID" value="UER00717"/>
</dbReference>
<dbReference type="Gene3D" id="1.10.230.10">
    <property type="entry name" value="Cytochrome P450-Terp, domain 2"/>
    <property type="match status" value="1"/>
</dbReference>
<comment type="pathway">
    <text evidence="1 9">Carbohydrate metabolism; tricarboxylic acid cycle; isocitrate from oxaloacetate: step 1/2.</text>
</comment>
<dbReference type="FunCoup" id="A0A146GAG0">
    <property type="interactions" value="457"/>
</dbReference>
<dbReference type="Proteomes" id="UP000076023">
    <property type="component" value="Unassembled WGS sequence"/>
</dbReference>
<dbReference type="PROSITE" id="PS00480">
    <property type="entry name" value="CITRATE_SYNTHASE"/>
    <property type="match status" value="1"/>
</dbReference>
<dbReference type="SUPFAM" id="SSF48256">
    <property type="entry name" value="Citrate synthase"/>
    <property type="match status" value="1"/>
</dbReference>
<dbReference type="InterPro" id="IPR036969">
    <property type="entry name" value="Citrate_synthase_sf"/>
</dbReference>
<evidence type="ECO:0000256" key="6">
    <source>
        <dbReference type="NCBIfam" id="TIGR01798"/>
    </source>
</evidence>
<evidence type="ECO:0000256" key="7">
    <source>
        <dbReference type="PIRNR" id="PIRNR001369"/>
    </source>
</evidence>
<dbReference type="PRINTS" id="PR00143">
    <property type="entry name" value="CITRTSNTHASE"/>
</dbReference>
<sequence>MRPENLFQCHFLRKNNCSEFGGIAVAERIFFGMTEIAMTPTAELKLDDKVVNLPVLVGTEGEHAVDISKLRDQTGYITLDDGYGNTGSCKSAITFIDGDRGILRYRGIPIEQLAERSNFVETAYLIIYGELPTHDQLRKFSDLLTLNQMLHEDMKFHFEGFPPHAHPMGILSSMINACGCFNPSLFADEEVSQFDLQVAQLISQVRTIAAFSYRKSKGLPIIYPKKAYKYSANFLHMMFSDPYEDYELKVEVVRALDLIFLLHADHEQNCSTSTVRMVASSRANLFASAAAGVCALWGPLHGGANQAVLEMLQEIHQSGDDGSKFIQAAKDKNSGKRLMGFGHRVYKNHDPRAKIIKRQCDILLETLHIKDPLLDIAKKLEEAALGDSYFVERKLYPNVDFYSGIILRALGIPTEMFTVMFAIGRMPGWIANFKEIREEEGSRIYRPRQVYVGPTIRSYTPMEERK</sequence>
<dbReference type="CDD" id="cd06114">
    <property type="entry name" value="EcCS_like"/>
    <property type="match status" value="1"/>
</dbReference>
<dbReference type="GO" id="GO:0036440">
    <property type="term" value="F:citrate synthase activity"/>
    <property type="evidence" value="ECO:0007669"/>
    <property type="project" value="UniProtKB-EC"/>
</dbReference>
<dbReference type="EMBL" id="BDCO01000002">
    <property type="protein sequence ID" value="GAT33814.1"/>
    <property type="molecule type" value="Genomic_DNA"/>
</dbReference>
<dbReference type="InterPro" id="IPR010953">
    <property type="entry name" value="Citrate_synthase_typ-I"/>
</dbReference>
<dbReference type="Gene3D" id="1.10.580.10">
    <property type="entry name" value="Citrate Synthase, domain 1"/>
    <property type="match status" value="1"/>
</dbReference>
<evidence type="ECO:0000256" key="9">
    <source>
        <dbReference type="RuleBase" id="RU003370"/>
    </source>
</evidence>
<dbReference type="Gene3D" id="2.20.28.60">
    <property type="match status" value="1"/>
</dbReference>
<name>A0A146GAG0_TERSA</name>
<evidence type="ECO:0000256" key="3">
    <source>
        <dbReference type="ARBA" id="ARBA00022532"/>
    </source>
</evidence>
<evidence type="ECO:0000313" key="11">
    <source>
        <dbReference type="EMBL" id="GAT33814.1"/>
    </source>
</evidence>
<dbReference type="InterPro" id="IPR016143">
    <property type="entry name" value="Citrate_synth-like_sm_a-sub"/>
</dbReference>
<dbReference type="InterPro" id="IPR024176">
    <property type="entry name" value="Citrate_synthase_bac-typ"/>
</dbReference>
<gene>
    <name evidence="11" type="ORF">TSACC_22233</name>
</gene>
<dbReference type="InParanoid" id="A0A146GAG0"/>
<dbReference type="GO" id="GO:0005737">
    <property type="term" value="C:cytoplasm"/>
    <property type="evidence" value="ECO:0007669"/>
    <property type="project" value="InterPro"/>
</dbReference>
<accession>A0A146GAG0</accession>
<keyword evidence="4 7" id="KW-0808">Transferase</keyword>
<keyword evidence="12" id="KW-1185">Reference proteome</keyword>
<evidence type="ECO:0000256" key="10">
    <source>
        <dbReference type="RuleBase" id="RU003406"/>
    </source>
</evidence>
<evidence type="ECO:0000256" key="5">
    <source>
        <dbReference type="ARBA" id="ARBA00049288"/>
    </source>
</evidence>
<protein>
    <recommendedName>
        <fullName evidence="6 7">Citrate synthase</fullName>
    </recommendedName>
</protein>
<dbReference type="GO" id="GO:0006099">
    <property type="term" value="P:tricarboxylic acid cycle"/>
    <property type="evidence" value="ECO:0007669"/>
    <property type="project" value="UniProtKB-UniRule"/>
</dbReference>
<dbReference type="PIRSF" id="PIRSF001369">
    <property type="entry name" value="Citrate_synth"/>
    <property type="match status" value="1"/>
</dbReference>
<dbReference type="FunFam" id="1.10.230.10:FF:000002">
    <property type="entry name" value="Citrate synthase"/>
    <property type="match status" value="1"/>
</dbReference>
<organism evidence="11 12">
    <name type="scientific">Terrimicrobium sacchariphilum</name>
    <dbReference type="NCBI Taxonomy" id="690879"/>
    <lineage>
        <taxon>Bacteria</taxon>
        <taxon>Pseudomonadati</taxon>
        <taxon>Verrucomicrobiota</taxon>
        <taxon>Terrimicrobiia</taxon>
        <taxon>Terrimicrobiales</taxon>
        <taxon>Terrimicrobiaceae</taxon>
        <taxon>Terrimicrobium</taxon>
    </lineage>
</organism>
<dbReference type="InterPro" id="IPR019810">
    <property type="entry name" value="Citrate_synthase_AS"/>
</dbReference>
<evidence type="ECO:0000256" key="2">
    <source>
        <dbReference type="ARBA" id="ARBA00010566"/>
    </source>
</evidence>
<evidence type="ECO:0000256" key="1">
    <source>
        <dbReference type="ARBA" id="ARBA00004751"/>
    </source>
</evidence>
<comment type="similarity">
    <text evidence="2 7 10">Belongs to the citrate synthase family.</text>
</comment>
<evidence type="ECO:0000313" key="12">
    <source>
        <dbReference type="Proteomes" id="UP000076023"/>
    </source>
</evidence>
<evidence type="ECO:0000256" key="4">
    <source>
        <dbReference type="ARBA" id="ARBA00022679"/>
    </source>
</evidence>
<dbReference type="NCBIfam" id="TIGR01798">
    <property type="entry name" value="cit_synth_I"/>
    <property type="match status" value="1"/>
</dbReference>
<keyword evidence="3 9" id="KW-0816">Tricarboxylic acid cycle</keyword>
<proteinExistence type="inferred from homology"/>
<feature type="active site" evidence="8">
    <location>
        <position position="400"/>
    </location>
</feature>
<comment type="caution">
    <text evidence="11">The sequence shown here is derived from an EMBL/GenBank/DDBJ whole genome shotgun (WGS) entry which is preliminary data.</text>
</comment>
<dbReference type="NCBIfam" id="NF004126">
    <property type="entry name" value="PRK05614.1"/>
    <property type="match status" value="1"/>
</dbReference>
<comment type="catalytic activity">
    <reaction evidence="5 9">
        <text>oxaloacetate + acetyl-CoA + H2O = citrate + CoA + H(+)</text>
        <dbReference type="Rhea" id="RHEA:16845"/>
        <dbReference type="ChEBI" id="CHEBI:15377"/>
        <dbReference type="ChEBI" id="CHEBI:15378"/>
        <dbReference type="ChEBI" id="CHEBI:16452"/>
        <dbReference type="ChEBI" id="CHEBI:16947"/>
        <dbReference type="ChEBI" id="CHEBI:57287"/>
        <dbReference type="ChEBI" id="CHEBI:57288"/>
        <dbReference type="EC" id="2.3.3.16"/>
    </reaction>
</comment>
<reference evidence="12" key="1">
    <citation type="journal article" date="2017" name="Genome Announc.">
        <title>Draft Genome Sequence of Terrimicrobium sacchariphilum NM-5T, a Facultative Anaerobic Soil Bacterium of the Class Spartobacteria.</title>
        <authorList>
            <person name="Qiu Y.L."/>
            <person name="Tourlousse D.M."/>
            <person name="Matsuura N."/>
            <person name="Ohashi A."/>
            <person name="Sekiguchi Y."/>
        </authorList>
    </citation>
    <scope>NUCLEOTIDE SEQUENCE [LARGE SCALE GENOMIC DNA]</scope>
    <source>
        <strain evidence="12">NM-5</strain>
    </source>
</reference>
<dbReference type="STRING" id="690879.TSACC_22233"/>
<dbReference type="PANTHER" id="PTHR42871">
    <property type="entry name" value="CITRATE SYNTHASE"/>
    <property type="match status" value="1"/>
</dbReference>
<dbReference type="PANTHER" id="PTHR42871:SF1">
    <property type="entry name" value="CITRATE SYNTHASE"/>
    <property type="match status" value="1"/>
</dbReference>